<reference evidence="1" key="1">
    <citation type="submission" date="2021-05" db="EMBL/GenBank/DDBJ databases">
        <authorList>
            <person name="Scholz U."/>
            <person name="Mascher M."/>
            <person name="Fiebig A."/>
        </authorList>
    </citation>
    <scope>NUCLEOTIDE SEQUENCE [LARGE SCALE GENOMIC DNA]</scope>
</reference>
<evidence type="ECO:0000313" key="2">
    <source>
        <dbReference type="Proteomes" id="UP001732700"/>
    </source>
</evidence>
<dbReference type="Proteomes" id="UP001732700">
    <property type="component" value="Chromosome 5D"/>
</dbReference>
<dbReference type="EnsemblPlants" id="AVESA.00010b.r2.5DG0938360.1">
    <property type="protein sequence ID" value="AVESA.00010b.r2.5DG0938360.1.CDS"/>
    <property type="gene ID" value="AVESA.00010b.r2.5DG0938360"/>
</dbReference>
<keyword evidence="2" id="KW-1185">Reference proteome</keyword>
<sequence>MQGEKMDQLKTAMLFLVQKLGPMERLCVITFSDRAKELWPLQHITEASRRELQELISNLEAAGGGGGAANIEKGLRDGVNLLAASSVGRVTAVMLVSGGQHERGDPTMVEVFYTPVFTFCFGGTDSSVHKVAAESLGGTFTHVQDGDTGGLLTMAFSQCLAGLLTVEVQNLELSVADVGGESRVVKVTTGSYLQEEQEDGSVMVRFGNLYSTEVRTVIVELLLPTISSDRSAEILNVTYSYNRSASVMMFVAPSETLTVWRSGGVELSELEKPAGLLSEESRLQTAQMIKEARTMADHKRLGDAQDKLEETHRRHNMPSLLRTELEELFKTQESYEKQGRPYALSWESCHDRQRFAGNGGGATRLFATPRMDKYLEQAKKFLDEPTTPLPSVDDDVKEEVGALPPHVVARREEHIRLFTLSASRLRRRPPTIQQQATSPPLRKIRSRGIFGMFRKKSPRGSMLF</sequence>
<protein>
    <submittedName>
        <fullName evidence="1">Uncharacterized protein</fullName>
    </submittedName>
</protein>
<accession>A0ACD5YCN5</accession>
<name>A0ACD5YCN5_AVESA</name>
<evidence type="ECO:0000313" key="1">
    <source>
        <dbReference type="EnsemblPlants" id="AVESA.00010b.r2.5DG0938360.1.CDS"/>
    </source>
</evidence>
<reference evidence="1" key="2">
    <citation type="submission" date="2025-09" db="UniProtKB">
        <authorList>
            <consortium name="EnsemblPlants"/>
        </authorList>
    </citation>
    <scope>IDENTIFICATION</scope>
</reference>
<proteinExistence type="predicted"/>
<organism evidence="1 2">
    <name type="scientific">Avena sativa</name>
    <name type="common">Oat</name>
    <dbReference type="NCBI Taxonomy" id="4498"/>
    <lineage>
        <taxon>Eukaryota</taxon>
        <taxon>Viridiplantae</taxon>
        <taxon>Streptophyta</taxon>
        <taxon>Embryophyta</taxon>
        <taxon>Tracheophyta</taxon>
        <taxon>Spermatophyta</taxon>
        <taxon>Magnoliopsida</taxon>
        <taxon>Liliopsida</taxon>
        <taxon>Poales</taxon>
        <taxon>Poaceae</taxon>
        <taxon>BOP clade</taxon>
        <taxon>Pooideae</taxon>
        <taxon>Poodae</taxon>
        <taxon>Poeae</taxon>
        <taxon>Poeae Chloroplast Group 1 (Aveneae type)</taxon>
        <taxon>Aveninae</taxon>
        <taxon>Avena</taxon>
    </lineage>
</organism>